<dbReference type="SUPFAM" id="SSF46894">
    <property type="entry name" value="C-terminal effector domain of the bipartite response regulators"/>
    <property type="match status" value="1"/>
</dbReference>
<evidence type="ECO:0000313" key="8">
    <source>
        <dbReference type="EMBL" id="GJF15992.1"/>
    </source>
</evidence>
<accession>A0ABQ4VA40</accession>
<dbReference type="SUPFAM" id="SSF48452">
    <property type="entry name" value="TPR-like"/>
    <property type="match status" value="1"/>
</dbReference>
<feature type="region of interest" description="Disordered" evidence="6">
    <location>
        <begin position="1090"/>
        <end position="1110"/>
    </location>
</feature>
<dbReference type="Gene3D" id="1.25.40.10">
    <property type="entry name" value="Tetratricopeptide repeat domain"/>
    <property type="match status" value="1"/>
</dbReference>
<comment type="similarity">
    <text evidence="1">Belongs to the AfsR/DnrI/RedD regulatory family.</text>
</comment>
<dbReference type="InterPro" id="IPR016032">
    <property type="entry name" value="Sig_transdc_resp-reg_C-effctor"/>
</dbReference>
<dbReference type="SMART" id="SM01043">
    <property type="entry name" value="BTAD"/>
    <property type="match status" value="1"/>
</dbReference>
<sequence>MSEIQIGIFGPLTLRVAGELVDPGGPRPRAVLARLVLADGHVVSTDRIINDIWVNEPPPKALGSLQVHISHLRRALEPQRARRARAEVLISSPPGYALRLPVQAVDAWHFQALIKEAAAESDPALRADLLGAALDCWKGPVLPEFADSSWAAGEATRLRGLRATAVEQRAAVALDLGADSALIPDLERHLAEDPLREEAVRLLALALYRAGRQREALALLRAARARLIDELGIDPGPVLRTLETDILAQSEKLLRGAGASAPTRATPAKTFPQEHAPPHLGVRNLATISGRAAELDQIDAVAETVATHGLRTVWVGAEAGGGKTTLAGSVADRLARRGWSIARGRCPEVDGAPPGWAWIEVLQSCGDTAPPLGSAFALAVAVTDRLRRETSRGPLAVVLDDLHRADGATLQVLRSIAHDLCDRPVLVLAAHRSTETGSELAATWAALASVTAHRLELAGLSRDGVASLVREHAPGQGFEHDPDVLDWLIQRTGGNPLFVTELTRLLASEGRAAAATLVPAGVRDVLRRRLSRLPGSARTVLAQAAVLGRELDVDLLVRVARRDEDELLDGLEAAVLAGLLDEPGPGRVRFTHSLVRDTLYEDTPALRRARWHAAALAELRASPRPDIALLAHHAIAAATPPTAAEAARLASAAAGQAMELNAPAEAMQLAEAAVRMSDLAQEPVPAAEQVEMLIQVTRAAAQSGAAAHARPARRRAVELASAMGDDDLLLDALTAYRAPVSWTVSGIGPDGTEIEQTLRRALTDFPDADPVTRVWLLVTLIFETENDAAATGMAEVVDWSEQALATARHTGDPIALCAALNARVYLALGPDLADERETLAVELLSTSQTHGLLGYEALAHWLLFLCASARTDLTEAVRQADLAVERSTSGQLAALVRVLEVYQAVQYVLAGRLEDAAAEYQRLARQMAETGMSGAAEAAIVFELVLAFARDDLSGLVDIMVTLHEAHPDAMCEALVLCLLDAGRAAEARAYWESRTPVRRNYYWLARMVLYARAAIGVGDLDACADAYAELMPWAGRVAGIDSGSVSFGTVDDALALLADALGQPDDAMRHRNDADAVRAVVAAHLAGIELNPRSPSPSGGTGAGPQTAQ</sequence>
<proteinExistence type="inferred from homology"/>
<dbReference type="InterPro" id="IPR051677">
    <property type="entry name" value="AfsR-DnrI-RedD_regulator"/>
</dbReference>
<evidence type="ECO:0000259" key="7">
    <source>
        <dbReference type="PROSITE" id="PS51755"/>
    </source>
</evidence>
<evidence type="ECO:0000256" key="4">
    <source>
        <dbReference type="ARBA" id="ARBA00023163"/>
    </source>
</evidence>
<dbReference type="InterPro" id="IPR011990">
    <property type="entry name" value="TPR-like_helical_dom_sf"/>
</dbReference>
<evidence type="ECO:0000313" key="9">
    <source>
        <dbReference type="Proteomes" id="UP001060504"/>
    </source>
</evidence>
<feature type="region of interest" description="Disordered" evidence="6">
    <location>
        <begin position="257"/>
        <end position="277"/>
    </location>
</feature>
<name>A0ABQ4VA40_9MYCO</name>
<dbReference type="SMART" id="SM00862">
    <property type="entry name" value="Trans_reg_C"/>
    <property type="match status" value="1"/>
</dbReference>
<dbReference type="Gene3D" id="1.10.10.10">
    <property type="entry name" value="Winged helix-like DNA-binding domain superfamily/Winged helix DNA-binding domain"/>
    <property type="match status" value="1"/>
</dbReference>
<dbReference type="EMBL" id="BPRH01002118">
    <property type="protein sequence ID" value="GJF15992.1"/>
    <property type="molecule type" value="Genomic_DNA"/>
</dbReference>
<keyword evidence="2" id="KW-0805">Transcription regulation</keyword>
<dbReference type="PROSITE" id="PS51755">
    <property type="entry name" value="OMPR_PHOB"/>
    <property type="match status" value="1"/>
</dbReference>
<evidence type="ECO:0000256" key="2">
    <source>
        <dbReference type="ARBA" id="ARBA00023015"/>
    </source>
</evidence>
<feature type="domain" description="OmpR/PhoB-type" evidence="7">
    <location>
        <begin position="1"/>
        <end position="100"/>
    </location>
</feature>
<keyword evidence="4" id="KW-0804">Transcription</keyword>
<evidence type="ECO:0000256" key="3">
    <source>
        <dbReference type="ARBA" id="ARBA00023125"/>
    </source>
</evidence>
<dbReference type="Pfam" id="PF00486">
    <property type="entry name" value="Trans_reg_C"/>
    <property type="match status" value="1"/>
</dbReference>
<dbReference type="InterPro" id="IPR001867">
    <property type="entry name" value="OmpR/PhoB-type_DNA-bd"/>
</dbReference>
<dbReference type="Proteomes" id="UP001060504">
    <property type="component" value="Unassembled WGS sequence"/>
</dbReference>
<gene>
    <name evidence="8" type="ORF">NGTWS1702_20170</name>
</gene>
<dbReference type="InterPro" id="IPR041664">
    <property type="entry name" value="AAA_16"/>
</dbReference>
<dbReference type="PANTHER" id="PTHR35807">
    <property type="entry name" value="TRANSCRIPTIONAL REGULATOR REDD-RELATED"/>
    <property type="match status" value="1"/>
</dbReference>
<dbReference type="InterPro" id="IPR027417">
    <property type="entry name" value="P-loop_NTPase"/>
</dbReference>
<dbReference type="CDD" id="cd15831">
    <property type="entry name" value="BTAD"/>
    <property type="match status" value="1"/>
</dbReference>
<organism evidence="8 9">
    <name type="scientific">Mycolicibacterium cyprinidarum</name>
    <dbReference type="NCBI Taxonomy" id="2860311"/>
    <lineage>
        <taxon>Bacteria</taxon>
        <taxon>Bacillati</taxon>
        <taxon>Actinomycetota</taxon>
        <taxon>Actinomycetes</taxon>
        <taxon>Mycobacteriales</taxon>
        <taxon>Mycobacteriaceae</taxon>
        <taxon>Mycolicibacterium</taxon>
    </lineage>
</organism>
<dbReference type="Pfam" id="PF03704">
    <property type="entry name" value="BTAD"/>
    <property type="match status" value="1"/>
</dbReference>
<dbReference type="InterPro" id="IPR005158">
    <property type="entry name" value="BTAD"/>
</dbReference>
<dbReference type="PANTHER" id="PTHR35807:SF1">
    <property type="entry name" value="TRANSCRIPTIONAL REGULATOR REDD"/>
    <property type="match status" value="1"/>
</dbReference>
<evidence type="ECO:0000256" key="5">
    <source>
        <dbReference type="PROSITE-ProRule" id="PRU01091"/>
    </source>
</evidence>
<dbReference type="Pfam" id="PF13191">
    <property type="entry name" value="AAA_16"/>
    <property type="match status" value="1"/>
</dbReference>
<keyword evidence="9" id="KW-1185">Reference proteome</keyword>
<protein>
    <submittedName>
        <fullName evidence="8">ATPase AAA</fullName>
    </submittedName>
</protein>
<dbReference type="SUPFAM" id="SSF52540">
    <property type="entry name" value="P-loop containing nucleoside triphosphate hydrolases"/>
    <property type="match status" value="1"/>
</dbReference>
<evidence type="ECO:0000256" key="6">
    <source>
        <dbReference type="SAM" id="MobiDB-lite"/>
    </source>
</evidence>
<evidence type="ECO:0000256" key="1">
    <source>
        <dbReference type="ARBA" id="ARBA00005820"/>
    </source>
</evidence>
<dbReference type="InterPro" id="IPR036388">
    <property type="entry name" value="WH-like_DNA-bd_sf"/>
</dbReference>
<feature type="DNA-binding region" description="OmpR/PhoB-type" evidence="5">
    <location>
        <begin position="1"/>
        <end position="100"/>
    </location>
</feature>
<comment type="caution">
    <text evidence="8">The sequence shown here is derived from an EMBL/GenBank/DDBJ whole genome shotgun (WGS) entry which is preliminary data.</text>
</comment>
<keyword evidence="3 5" id="KW-0238">DNA-binding</keyword>
<reference evidence="8 9" key="1">
    <citation type="submission" date="2021-08" db="EMBL/GenBank/DDBJ databases">
        <title>Draft genome sequence of Mycolicibacterium sp. NGTWS1702 strain.</title>
        <authorList>
            <person name="Matsumoto M."/>
            <person name="Tang B.C.C."/>
            <person name="Machida Y."/>
            <person name="Matoyama H."/>
            <person name="Kishihara T."/>
            <person name="Sato S."/>
            <person name="Kondo I."/>
            <person name="Sano M."/>
            <person name="Kato G."/>
        </authorList>
    </citation>
    <scope>NUCLEOTIDE SEQUENCE [LARGE SCALE GENOMIC DNA]</scope>
    <source>
        <strain evidence="8 9">NGTWSNA01</strain>
    </source>
</reference>